<gene>
    <name evidence="1" type="ORF">Scep_023507</name>
</gene>
<sequence length="179" mass="20154">MLHSAISFIQLGFYVQPLINHEICLEMHADTHHKSFLARSAGFKTLVYVLVEASVVEIGYVKSFSRRPKRGENDRTVFGGLNSAIPSPTPPPTMPKIFGQDLTLGNVKPRSVINFSPKIEEDVGFAPESFNMQGVVYGHGNAMMEEKRRSKEYVESWSERMKEVSALMKQVREPGRGRI</sequence>
<dbReference type="EMBL" id="JBBNAG010000010">
    <property type="protein sequence ID" value="KAK9100077.1"/>
    <property type="molecule type" value="Genomic_DNA"/>
</dbReference>
<proteinExistence type="predicted"/>
<organism evidence="1 2">
    <name type="scientific">Stephania cephalantha</name>
    <dbReference type="NCBI Taxonomy" id="152367"/>
    <lineage>
        <taxon>Eukaryota</taxon>
        <taxon>Viridiplantae</taxon>
        <taxon>Streptophyta</taxon>
        <taxon>Embryophyta</taxon>
        <taxon>Tracheophyta</taxon>
        <taxon>Spermatophyta</taxon>
        <taxon>Magnoliopsida</taxon>
        <taxon>Ranunculales</taxon>
        <taxon>Menispermaceae</taxon>
        <taxon>Menispermoideae</taxon>
        <taxon>Cissampelideae</taxon>
        <taxon>Stephania</taxon>
    </lineage>
</organism>
<accession>A0AAP0HWC3</accession>
<evidence type="ECO:0000313" key="2">
    <source>
        <dbReference type="Proteomes" id="UP001419268"/>
    </source>
</evidence>
<dbReference type="Proteomes" id="UP001419268">
    <property type="component" value="Unassembled WGS sequence"/>
</dbReference>
<keyword evidence="2" id="KW-1185">Reference proteome</keyword>
<dbReference type="AlphaFoldDB" id="A0AAP0HWC3"/>
<name>A0AAP0HWC3_9MAGN</name>
<reference evidence="1 2" key="1">
    <citation type="submission" date="2024-01" db="EMBL/GenBank/DDBJ databases">
        <title>Genome assemblies of Stephania.</title>
        <authorList>
            <person name="Yang L."/>
        </authorList>
    </citation>
    <scope>NUCLEOTIDE SEQUENCE [LARGE SCALE GENOMIC DNA]</scope>
    <source>
        <strain evidence="1">JXDWG</strain>
        <tissue evidence="1">Leaf</tissue>
    </source>
</reference>
<protein>
    <submittedName>
        <fullName evidence="1">Uncharacterized protein</fullName>
    </submittedName>
</protein>
<comment type="caution">
    <text evidence="1">The sequence shown here is derived from an EMBL/GenBank/DDBJ whole genome shotgun (WGS) entry which is preliminary data.</text>
</comment>
<evidence type="ECO:0000313" key="1">
    <source>
        <dbReference type="EMBL" id="KAK9100077.1"/>
    </source>
</evidence>